<keyword evidence="3" id="KW-1185">Reference proteome</keyword>
<organism evidence="2 3">
    <name type="scientific">Stachybotrys chlorohalonatus (strain IBT 40285)</name>
    <dbReference type="NCBI Taxonomy" id="1283841"/>
    <lineage>
        <taxon>Eukaryota</taxon>
        <taxon>Fungi</taxon>
        <taxon>Dikarya</taxon>
        <taxon>Ascomycota</taxon>
        <taxon>Pezizomycotina</taxon>
        <taxon>Sordariomycetes</taxon>
        <taxon>Hypocreomycetidae</taxon>
        <taxon>Hypocreales</taxon>
        <taxon>Stachybotryaceae</taxon>
        <taxon>Stachybotrys</taxon>
    </lineage>
</organism>
<accession>A0A084QPS5</accession>
<dbReference type="Proteomes" id="UP000028524">
    <property type="component" value="Unassembled WGS sequence"/>
</dbReference>
<dbReference type="HOGENOM" id="CLU_152115_0_0_1"/>
<feature type="region of interest" description="Disordered" evidence="1">
    <location>
        <begin position="1"/>
        <end position="58"/>
    </location>
</feature>
<gene>
    <name evidence="2" type="ORF">S40285_09986</name>
</gene>
<dbReference type="OrthoDB" id="10386287at2759"/>
<dbReference type="InParanoid" id="A0A084QPS5"/>
<evidence type="ECO:0000313" key="2">
    <source>
        <dbReference type="EMBL" id="KFA65960.1"/>
    </source>
</evidence>
<proteinExistence type="predicted"/>
<evidence type="ECO:0000256" key="1">
    <source>
        <dbReference type="SAM" id="MobiDB-lite"/>
    </source>
</evidence>
<sequence>MDNKNKPAQKMEFTPSSTTAGSTAAATATRELPVVQSEPKNGALQGSPQRKYNMPDKNGWYVTDRGTTDMGYWYPEANKARVDERGDEIEALRASSHAYFRYFSSITFAHVFFRSSRTPVGSLVAIARGFFSRNSSGTSVK</sequence>
<name>A0A084QPS5_STAC4</name>
<protein>
    <submittedName>
        <fullName evidence="2">Uncharacterized protein</fullName>
    </submittedName>
</protein>
<dbReference type="AlphaFoldDB" id="A0A084QPS5"/>
<feature type="compositionally biased region" description="Low complexity" evidence="1">
    <location>
        <begin position="16"/>
        <end position="29"/>
    </location>
</feature>
<evidence type="ECO:0000313" key="3">
    <source>
        <dbReference type="Proteomes" id="UP000028524"/>
    </source>
</evidence>
<dbReference type="EMBL" id="KL660533">
    <property type="protein sequence ID" value="KFA65960.1"/>
    <property type="molecule type" value="Genomic_DNA"/>
</dbReference>
<reference evidence="2 3" key="1">
    <citation type="journal article" date="2014" name="BMC Genomics">
        <title>Comparative genome sequencing reveals chemotype-specific gene clusters in the toxigenic black mold Stachybotrys.</title>
        <authorList>
            <person name="Semeiks J."/>
            <person name="Borek D."/>
            <person name="Otwinowski Z."/>
            <person name="Grishin N.V."/>
        </authorList>
    </citation>
    <scope>NUCLEOTIDE SEQUENCE [LARGE SCALE GENOMIC DNA]</scope>
    <source>
        <strain evidence="2 3">IBT 40285</strain>
    </source>
</reference>